<dbReference type="AlphaFoldDB" id="A0A6A5V9W5"/>
<organism evidence="2 3">
    <name type="scientific">Bimuria novae-zelandiae CBS 107.79</name>
    <dbReference type="NCBI Taxonomy" id="1447943"/>
    <lineage>
        <taxon>Eukaryota</taxon>
        <taxon>Fungi</taxon>
        <taxon>Dikarya</taxon>
        <taxon>Ascomycota</taxon>
        <taxon>Pezizomycotina</taxon>
        <taxon>Dothideomycetes</taxon>
        <taxon>Pleosporomycetidae</taxon>
        <taxon>Pleosporales</taxon>
        <taxon>Massarineae</taxon>
        <taxon>Didymosphaeriaceae</taxon>
        <taxon>Bimuria</taxon>
    </lineage>
</organism>
<reference evidence="2" key="1">
    <citation type="journal article" date="2020" name="Stud. Mycol.">
        <title>101 Dothideomycetes genomes: a test case for predicting lifestyles and emergence of pathogens.</title>
        <authorList>
            <person name="Haridas S."/>
            <person name="Albert R."/>
            <person name="Binder M."/>
            <person name="Bloem J."/>
            <person name="Labutti K."/>
            <person name="Salamov A."/>
            <person name="Andreopoulos B."/>
            <person name="Baker S."/>
            <person name="Barry K."/>
            <person name="Bills G."/>
            <person name="Bluhm B."/>
            <person name="Cannon C."/>
            <person name="Castanera R."/>
            <person name="Culley D."/>
            <person name="Daum C."/>
            <person name="Ezra D."/>
            <person name="Gonzalez J."/>
            <person name="Henrissat B."/>
            <person name="Kuo A."/>
            <person name="Liang C."/>
            <person name="Lipzen A."/>
            <person name="Lutzoni F."/>
            <person name="Magnuson J."/>
            <person name="Mondo S."/>
            <person name="Nolan M."/>
            <person name="Ohm R."/>
            <person name="Pangilinan J."/>
            <person name="Park H.-J."/>
            <person name="Ramirez L."/>
            <person name="Alfaro M."/>
            <person name="Sun H."/>
            <person name="Tritt A."/>
            <person name="Yoshinaga Y."/>
            <person name="Zwiers L.-H."/>
            <person name="Turgeon B."/>
            <person name="Goodwin S."/>
            <person name="Spatafora J."/>
            <person name="Crous P."/>
            <person name="Grigoriev I."/>
        </authorList>
    </citation>
    <scope>NUCLEOTIDE SEQUENCE</scope>
    <source>
        <strain evidence="2">CBS 107.79</strain>
    </source>
</reference>
<feature type="transmembrane region" description="Helical" evidence="1">
    <location>
        <begin position="29"/>
        <end position="50"/>
    </location>
</feature>
<name>A0A6A5V9W5_9PLEO</name>
<evidence type="ECO:0000256" key="1">
    <source>
        <dbReference type="SAM" id="Phobius"/>
    </source>
</evidence>
<keyword evidence="1" id="KW-0472">Membrane</keyword>
<evidence type="ECO:0000313" key="2">
    <source>
        <dbReference type="EMBL" id="KAF1971816.1"/>
    </source>
</evidence>
<keyword evidence="1" id="KW-1133">Transmembrane helix</keyword>
<gene>
    <name evidence="2" type="ORF">BU23DRAFT_600048</name>
</gene>
<evidence type="ECO:0000313" key="3">
    <source>
        <dbReference type="Proteomes" id="UP000800036"/>
    </source>
</evidence>
<sequence>MSSSPNITNTPPASTRNPAHGRTYNLATFAWTFMSIIALILLVAYLVLWVHPMMQDRRARHAARRRRIEAVREVDGGVGVELTVLPRAHLRGDMRPSGWRAPEECVLLLKWCIPS</sequence>
<keyword evidence="1" id="KW-0812">Transmembrane</keyword>
<protein>
    <submittedName>
        <fullName evidence="2">Uncharacterized protein</fullName>
    </submittedName>
</protein>
<dbReference type="EMBL" id="ML976691">
    <property type="protein sequence ID" value="KAF1971816.1"/>
    <property type="molecule type" value="Genomic_DNA"/>
</dbReference>
<keyword evidence="3" id="KW-1185">Reference proteome</keyword>
<proteinExistence type="predicted"/>
<accession>A0A6A5V9W5</accession>
<dbReference type="Proteomes" id="UP000800036">
    <property type="component" value="Unassembled WGS sequence"/>
</dbReference>